<proteinExistence type="predicted"/>
<dbReference type="AlphaFoldDB" id="A0A0F9IET1"/>
<name>A0A0F9IET1_9ZZZZ</name>
<reference evidence="1" key="1">
    <citation type="journal article" date="2015" name="Nature">
        <title>Complex archaea that bridge the gap between prokaryotes and eukaryotes.</title>
        <authorList>
            <person name="Spang A."/>
            <person name="Saw J.H."/>
            <person name="Jorgensen S.L."/>
            <person name="Zaremba-Niedzwiedzka K."/>
            <person name="Martijn J."/>
            <person name="Lind A.E."/>
            <person name="van Eijk R."/>
            <person name="Schleper C."/>
            <person name="Guy L."/>
            <person name="Ettema T.J."/>
        </authorList>
    </citation>
    <scope>NUCLEOTIDE SEQUENCE</scope>
</reference>
<comment type="caution">
    <text evidence="1">The sequence shown here is derived from an EMBL/GenBank/DDBJ whole genome shotgun (WGS) entry which is preliminary data.</text>
</comment>
<dbReference type="EMBL" id="LAZR01021263">
    <property type="protein sequence ID" value="KKL85927.1"/>
    <property type="molecule type" value="Genomic_DNA"/>
</dbReference>
<organism evidence="1">
    <name type="scientific">marine sediment metagenome</name>
    <dbReference type="NCBI Taxonomy" id="412755"/>
    <lineage>
        <taxon>unclassified sequences</taxon>
        <taxon>metagenomes</taxon>
        <taxon>ecological metagenomes</taxon>
    </lineage>
</organism>
<evidence type="ECO:0000313" key="1">
    <source>
        <dbReference type="EMBL" id="KKL85927.1"/>
    </source>
</evidence>
<gene>
    <name evidence="1" type="ORF">LCGC14_1949820</name>
</gene>
<accession>A0A0F9IET1</accession>
<dbReference type="Pfam" id="PF24434">
    <property type="entry name" value="DUF7557"/>
    <property type="match status" value="1"/>
</dbReference>
<sequence length="44" mass="5327">MEDKTIIQVSKKTVERLKKLKITRFDTYDEIINRMLDKNDKISQ</sequence>
<protein>
    <submittedName>
        <fullName evidence="1">Uncharacterized protein</fullName>
    </submittedName>
</protein>
<dbReference type="InterPro" id="IPR055979">
    <property type="entry name" value="DUF7557"/>
</dbReference>